<evidence type="ECO:0000256" key="2">
    <source>
        <dbReference type="ARBA" id="ARBA00023157"/>
    </source>
</evidence>
<evidence type="ECO:0000256" key="1">
    <source>
        <dbReference type="ARBA" id="ARBA00007664"/>
    </source>
</evidence>
<dbReference type="PRINTS" id="PR00722">
    <property type="entry name" value="CHYMOTRYPSIN"/>
</dbReference>
<feature type="region of interest" description="Disordered" evidence="3">
    <location>
        <begin position="248"/>
        <end position="274"/>
    </location>
</feature>
<name>A0ABQ3XXE7_9ACTN</name>
<evidence type="ECO:0000313" key="8">
    <source>
        <dbReference type="Proteomes" id="UP000609879"/>
    </source>
</evidence>
<evidence type="ECO:0000256" key="4">
    <source>
        <dbReference type="SAM" id="Phobius"/>
    </source>
</evidence>
<feature type="signal peptide" evidence="5">
    <location>
        <begin position="1"/>
        <end position="19"/>
    </location>
</feature>
<dbReference type="PROSITE" id="PS00134">
    <property type="entry name" value="TRYPSIN_HIS"/>
    <property type="match status" value="1"/>
</dbReference>
<feature type="chain" id="PRO_5046418381" description="Peptidase S1 domain-containing protein" evidence="5">
    <location>
        <begin position="20"/>
        <end position="312"/>
    </location>
</feature>
<dbReference type="InterPro" id="IPR009003">
    <property type="entry name" value="Peptidase_S1_PA"/>
</dbReference>
<accession>A0ABQ3XXE7</accession>
<evidence type="ECO:0000313" key="7">
    <source>
        <dbReference type="EMBL" id="GID72380.1"/>
    </source>
</evidence>
<evidence type="ECO:0000256" key="5">
    <source>
        <dbReference type="SAM" id="SignalP"/>
    </source>
</evidence>
<gene>
    <name evidence="7" type="ORF">Ade02nite_10210</name>
</gene>
<keyword evidence="4" id="KW-1133">Transmembrane helix</keyword>
<dbReference type="PANTHER" id="PTHR24276">
    <property type="entry name" value="POLYSERASE-RELATED"/>
    <property type="match status" value="1"/>
</dbReference>
<proteinExistence type="inferred from homology"/>
<comment type="caution">
    <text evidence="7">The sequence shown here is derived from an EMBL/GenBank/DDBJ whole genome shotgun (WGS) entry which is preliminary data.</text>
</comment>
<feature type="transmembrane region" description="Helical" evidence="4">
    <location>
        <begin position="283"/>
        <end position="302"/>
    </location>
</feature>
<dbReference type="Gene3D" id="2.40.10.10">
    <property type="entry name" value="Trypsin-like serine proteases"/>
    <property type="match status" value="1"/>
</dbReference>
<dbReference type="PROSITE" id="PS50240">
    <property type="entry name" value="TRYPSIN_DOM"/>
    <property type="match status" value="1"/>
</dbReference>
<dbReference type="Pfam" id="PF00089">
    <property type="entry name" value="Trypsin"/>
    <property type="match status" value="1"/>
</dbReference>
<organism evidence="7 8">
    <name type="scientific">Paractinoplanes deccanensis</name>
    <dbReference type="NCBI Taxonomy" id="113561"/>
    <lineage>
        <taxon>Bacteria</taxon>
        <taxon>Bacillati</taxon>
        <taxon>Actinomycetota</taxon>
        <taxon>Actinomycetes</taxon>
        <taxon>Micromonosporales</taxon>
        <taxon>Micromonosporaceae</taxon>
        <taxon>Paractinoplanes</taxon>
    </lineage>
</organism>
<protein>
    <recommendedName>
        <fullName evidence="6">Peptidase S1 domain-containing protein</fullName>
    </recommendedName>
</protein>
<keyword evidence="8" id="KW-1185">Reference proteome</keyword>
<reference evidence="7 8" key="1">
    <citation type="submission" date="2021-01" db="EMBL/GenBank/DDBJ databases">
        <title>Whole genome shotgun sequence of Actinoplanes deccanensis NBRC 13994.</title>
        <authorList>
            <person name="Komaki H."/>
            <person name="Tamura T."/>
        </authorList>
    </citation>
    <scope>NUCLEOTIDE SEQUENCE [LARGE SCALE GENOMIC DNA]</scope>
    <source>
        <strain evidence="7 8">NBRC 13994</strain>
    </source>
</reference>
<dbReference type="InterPro" id="IPR043504">
    <property type="entry name" value="Peptidase_S1_PA_chymotrypsin"/>
</dbReference>
<dbReference type="SUPFAM" id="SSF50494">
    <property type="entry name" value="Trypsin-like serine proteases"/>
    <property type="match status" value="1"/>
</dbReference>
<dbReference type="PANTHER" id="PTHR24276:SF98">
    <property type="entry name" value="FI18310P1-RELATED"/>
    <property type="match status" value="1"/>
</dbReference>
<keyword evidence="4" id="KW-0812">Transmembrane</keyword>
<feature type="compositionally biased region" description="Pro residues" evidence="3">
    <location>
        <begin position="255"/>
        <end position="265"/>
    </location>
</feature>
<dbReference type="InterPro" id="IPR050430">
    <property type="entry name" value="Peptidase_S1"/>
</dbReference>
<evidence type="ECO:0000256" key="3">
    <source>
        <dbReference type="SAM" id="MobiDB-lite"/>
    </source>
</evidence>
<dbReference type="InterPro" id="IPR001254">
    <property type="entry name" value="Trypsin_dom"/>
</dbReference>
<comment type="similarity">
    <text evidence="1">Belongs to the peptidase S1 family.</text>
</comment>
<dbReference type="EMBL" id="BOMI01000014">
    <property type="protein sequence ID" value="GID72380.1"/>
    <property type="molecule type" value="Genomic_DNA"/>
</dbReference>
<dbReference type="Proteomes" id="UP000609879">
    <property type="component" value="Unassembled WGS sequence"/>
</dbReference>
<dbReference type="InterPro" id="IPR001314">
    <property type="entry name" value="Peptidase_S1A"/>
</dbReference>
<sequence>MALTAAVIGAAAAAAPAHAIADGEDVANGQYQFAVKLTDLGIPTANGGRRDSSCSGGLISPHWVLTAGHCFKDAGGRRVSRPVAQRTIATVGRADLKSKAGINANVIQVRQHGSADVALARLDRAVTGITPLKLNRVKPGSGQRLRLVGFGLTDGDAEQTTPRLQTGQFRVTTIDKVELGVAGVAPAASTSACPHDSGGPYFTGGPTGQATVVAVVSRGPTCPHTGADTATRVDAVAPWILSVIKADLQPSAKPTTPPPPKPPASTAPQAGAPASSGGGLPPYLWIAALPAVMLAGAAALWLRKPRRGVHRR</sequence>
<keyword evidence="4" id="KW-0472">Membrane</keyword>
<feature type="domain" description="Peptidase S1" evidence="6">
    <location>
        <begin position="20"/>
        <end position="245"/>
    </location>
</feature>
<keyword evidence="2" id="KW-1015">Disulfide bond</keyword>
<evidence type="ECO:0000259" key="6">
    <source>
        <dbReference type="PROSITE" id="PS50240"/>
    </source>
</evidence>
<dbReference type="InterPro" id="IPR018114">
    <property type="entry name" value="TRYPSIN_HIS"/>
</dbReference>
<dbReference type="SMART" id="SM00020">
    <property type="entry name" value="Tryp_SPc"/>
    <property type="match status" value="1"/>
</dbReference>
<keyword evidence="5" id="KW-0732">Signal</keyword>